<organism evidence="2 3">
    <name type="scientific">Effrenium voratum</name>
    <dbReference type="NCBI Taxonomy" id="2562239"/>
    <lineage>
        <taxon>Eukaryota</taxon>
        <taxon>Sar</taxon>
        <taxon>Alveolata</taxon>
        <taxon>Dinophyceae</taxon>
        <taxon>Suessiales</taxon>
        <taxon>Symbiodiniaceae</taxon>
        <taxon>Effrenium</taxon>
    </lineage>
</organism>
<comment type="caution">
    <text evidence="2">The sequence shown here is derived from an EMBL/GenBank/DDBJ whole genome shotgun (WGS) entry which is preliminary data.</text>
</comment>
<dbReference type="SMART" id="SM00248">
    <property type="entry name" value="ANK"/>
    <property type="match status" value="4"/>
</dbReference>
<protein>
    <submittedName>
        <fullName evidence="2">Uncharacterized protein</fullName>
    </submittedName>
</protein>
<feature type="repeat" description="ANK" evidence="1">
    <location>
        <begin position="522"/>
        <end position="554"/>
    </location>
</feature>
<sequence length="581" mass="64776">MASQCRPDHGCSAPMWVVKVGDFLQFDELPCHEQLFASGLLCQRQEGFFCIFVSHQWLGVTHADPKGEQLAVLQAALRQLIAGKDILPDVLAQYYGSMPQFSDFHRLKEAYVWMDWLSVPQQVELGSVANEEVSEVSPVSTSTASPTCSAASQEDFIQSIPEYVETSDMFMVLTPQSRHAVTGASCNFSSWCSRGWCRLELWCKMLSNVKKPAVIVLSADHIQFASSFFWIDYPPHEGEFSYDSDRRPVSLVAKKLLSAKLRSLRASKKWDLFRYYMARYETLLGKPWQKRTLEDFRRDFKFDSLDVRREAMTPLACAVLSGDAEMVRELCKKKSDVNKSAGALYEVYIYLPVSPLMLAVFLGRNLEVATVLLEQKADCNATNPFNMQVLSYCRSEAAVELLIQHRADVNLQKAPENCPPISWACSLGAPSAVIARLLHHGAQVNPTNLGFASGHPLASVALTKSVSPYGTEVVAMLLDARADANRQYHASGIWRARELACRAILRLGGRRVPRVVLCFAEWSTTSLGFACLSGDVELVEMLLEASADPEIPNERGHTPLQLAQTEAVVNAIRHHQTTFSI</sequence>
<accession>A0AA36IWM6</accession>
<dbReference type="Pfam" id="PF12796">
    <property type="entry name" value="Ank_2"/>
    <property type="match status" value="1"/>
</dbReference>
<name>A0AA36IWM6_9DINO</name>
<evidence type="ECO:0000256" key="1">
    <source>
        <dbReference type="PROSITE-ProRule" id="PRU00023"/>
    </source>
</evidence>
<dbReference type="AlphaFoldDB" id="A0AA36IWM6"/>
<dbReference type="EMBL" id="CAUJNA010003113">
    <property type="protein sequence ID" value="CAJ1395305.1"/>
    <property type="molecule type" value="Genomic_DNA"/>
</dbReference>
<gene>
    <name evidence="2" type="ORF">EVOR1521_LOCUS19758</name>
</gene>
<dbReference type="InterPro" id="IPR002110">
    <property type="entry name" value="Ankyrin_rpt"/>
</dbReference>
<dbReference type="InterPro" id="IPR036770">
    <property type="entry name" value="Ankyrin_rpt-contain_sf"/>
</dbReference>
<dbReference type="InterPro" id="IPR051616">
    <property type="entry name" value="Cul2-RING_E3_ligase_SR"/>
</dbReference>
<reference evidence="2" key="1">
    <citation type="submission" date="2023-08" db="EMBL/GenBank/DDBJ databases">
        <authorList>
            <person name="Chen Y."/>
            <person name="Shah S."/>
            <person name="Dougan E. K."/>
            <person name="Thang M."/>
            <person name="Chan C."/>
        </authorList>
    </citation>
    <scope>NUCLEOTIDE SEQUENCE</scope>
</reference>
<dbReference type="Pfam" id="PF00023">
    <property type="entry name" value="Ank"/>
    <property type="match status" value="1"/>
</dbReference>
<keyword evidence="1" id="KW-0040">ANK repeat</keyword>
<proteinExistence type="predicted"/>
<dbReference type="PANTHER" id="PTHR46224:SF64">
    <property type="entry name" value="IQ MOTIF AND ANKYRIN REPEAT DOMAIN-CONTAINING PROTEIN 1"/>
    <property type="match status" value="1"/>
</dbReference>
<evidence type="ECO:0000313" key="3">
    <source>
        <dbReference type="Proteomes" id="UP001178507"/>
    </source>
</evidence>
<dbReference type="PANTHER" id="PTHR46224">
    <property type="entry name" value="ANKYRIN REPEAT FAMILY PROTEIN"/>
    <property type="match status" value="1"/>
</dbReference>
<dbReference type="Proteomes" id="UP001178507">
    <property type="component" value="Unassembled WGS sequence"/>
</dbReference>
<dbReference type="Gene3D" id="1.25.40.20">
    <property type="entry name" value="Ankyrin repeat-containing domain"/>
    <property type="match status" value="3"/>
</dbReference>
<dbReference type="SUPFAM" id="SSF48403">
    <property type="entry name" value="Ankyrin repeat"/>
    <property type="match status" value="1"/>
</dbReference>
<evidence type="ECO:0000313" key="2">
    <source>
        <dbReference type="EMBL" id="CAJ1395305.1"/>
    </source>
</evidence>
<keyword evidence="3" id="KW-1185">Reference proteome</keyword>
<dbReference type="PROSITE" id="PS50088">
    <property type="entry name" value="ANK_REPEAT"/>
    <property type="match status" value="1"/>
</dbReference>